<gene>
    <name evidence="1" type="ORF">GGR27_003706</name>
</gene>
<sequence length="71" mass="8198">MTNVQYVTDDQGTRTSVLVPIEDWNRLVRYIEDLDAVERIEQSVRLSMKEVRLMEAGKIQPGSTKEFLDAL</sequence>
<dbReference type="InterPro" id="IPR049537">
    <property type="entry name" value="RelB-like"/>
</dbReference>
<evidence type="ECO:0000313" key="2">
    <source>
        <dbReference type="Proteomes" id="UP000770785"/>
    </source>
</evidence>
<dbReference type="Proteomes" id="UP000770785">
    <property type="component" value="Unassembled WGS sequence"/>
</dbReference>
<evidence type="ECO:0000313" key="1">
    <source>
        <dbReference type="EMBL" id="NJC28185.1"/>
    </source>
</evidence>
<dbReference type="EMBL" id="JAATJH010000009">
    <property type="protein sequence ID" value="NJC28185.1"/>
    <property type="molecule type" value="Genomic_DNA"/>
</dbReference>
<dbReference type="Pfam" id="PF18506">
    <property type="entry name" value="RelB-like"/>
    <property type="match status" value="1"/>
</dbReference>
<name>A0ABX0XFU8_9BACT</name>
<organism evidence="1 2">
    <name type="scientific">Neolewinella antarctica</name>
    <dbReference type="NCBI Taxonomy" id="442734"/>
    <lineage>
        <taxon>Bacteria</taxon>
        <taxon>Pseudomonadati</taxon>
        <taxon>Bacteroidota</taxon>
        <taxon>Saprospiria</taxon>
        <taxon>Saprospirales</taxon>
        <taxon>Lewinellaceae</taxon>
        <taxon>Neolewinella</taxon>
    </lineage>
</organism>
<comment type="caution">
    <text evidence="1">The sequence shown here is derived from an EMBL/GenBank/DDBJ whole genome shotgun (WGS) entry which is preliminary data.</text>
</comment>
<reference evidence="1 2" key="1">
    <citation type="submission" date="2020-03" db="EMBL/GenBank/DDBJ databases">
        <title>Genomic Encyclopedia of Type Strains, Phase IV (KMG-IV): sequencing the most valuable type-strain genomes for metagenomic binning, comparative biology and taxonomic classification.</title>
        <authorList>
            <person name="Goeker M."/>
        </authorList>
    </citation>
    <scope>NUCLEOTIDE SEQUENCE [LARGE SCALE GENOMIC DNA]</scope>
    <source>
        <strain evidence="1 2">DSM 105096</strain>
    </source>
</reference>
<protein>
    <recommendedName>
        <fullName evidence="3">Prevent-host-death protein</fullName>
    </recommendedName>
</protein>
<proteinExistence type="predicted"/>
<accession>A0ABX0XFU8</accession>
<evidence type="ECO:0008006" key="3">
    <source>
        <dbReference type="Google" id="ProtNLM"/>
    </source>
</evidence>
<keyword evidence="2" id="KW-1185">Reference proteome</keyword>